<dbReference type="AlphaFoldDB" id="A0A0N9WTP4"/>
<proteinExistence type="predicted"/>
<dbReference type="InterPro" id="IPR032869">
    <property type="entry name" value="WHH_dom_containing"/>
</dbReference>
<evidence type="ECO:0000313" key="1">
    <source>
        <dbReference type="EMBL" id="ALI01329.1"/>
    </source>
</evidence>
<accession>A0A0N9WTP4</accession>
<organism evidence="1 2">
    <name type="scientific">Pseudomonas fluorescens</name>
    <dbReference type="NCBI Taxonomy" id="294"/>
    <lineage>
        <taxon>Bacteria</taxon>
        <taxon>Pseudomonadati</taxon>
        <taxon>Pseudomonadota</taxon>
        <taxon>Gammaproteobacteria</taxon>
        <taxon>Pseudomonadales</taxon>
        <taxon>Pseudomonadaceae</taxon>
        <taxon>Pseudomonas</taxon>
    </lineage>
</organism>
<dbReference type="Proteomes" id="UP000066487">
    <property type="component" value="Chromosome"/>
</dbReference>
<sequence length="117" mass="13174">MYPIKGAQKNIVTIKMQSSRSRDFTQAYKEAGIPRSAKKDYTWHHVDDFDPKTGNTTMQLVRKSAHEATYPHGGSVAQYEKHFKVNYDSSESVLAASKKGWLANKIPNTKVKPGRCS</sequence>
<gene>
    <name evidence="1" type="ORF">AO353_09710</name>
</gene>
<reference evidence="2" key="1">
    <citation type="submission" date="2015-09" db="EMBL/GenBank/DDBJ databases">
        <title>Whole genome sequence of Pseudomonas fluorescens FW300-N2E3.</title>
        <authorList>
            <person name="Ray J."/>
            <person name="Melnyk R."/>
            <person name="Deutschbauer A."/>
        </authorList>
    </citation>
    <scope>NUCLEOTIDE SEQUENCE [LARGE SCALE GENOMIC DNA]</scope>
    <source>
        <strain evidence="2">FW300-N2E3</strain>
    </source>
</reference>
<dbReference type="EMBL" id="CP012830">
    <property type="protein sequence ID" value="ALI01329.1"/>
    <property type="molecule type" value="Genomic_DNA"/>
</dbReference>
<protein>
    <submittedName>
        <fullName evidence="1">Uncharacterized protein</fullName>
    </submittedName>
</protein>
<dbReference type="RefSeq" id="WP_054594729.1">
    <property type="nucleotide sequence ID" value="NZ_CP012830.1"/>
</dbReference>
<reference evidence="1 2" key="2">
    <citation type="journal article" date="2018" name="Nature">
        <title>Mutant phenotypes for thousands of bacterial genes of unknown function.</title>
        <authorList>
            <person name="Price M.N."/>
            <person name="Wetmore K.M."/>
            <person name="Waters R.J."/>
            <person name="Callaghan M."/>
            <person name="Ray J."/>
            <person name="Liu H."/>
            <person name="Kuehl J.V."/>
            <person name="Melnyk R.A."/>
            <person name="Lamson J.S."/>
            <person name="Suh Y."/>
            <person name="Carlson H.K."/>
            <person name="Esquivel Z."/>
            <person name="Sadeeshkumar H."/>
            <person name="Chakraborty R."/>
            <person name="Zane G.M."/>
            <person name="Rubin B.E."/>
            <person name="Wall J.D."/>
            <person name="Visel A."/>
            <person name="Bristow J."/>
            <person name="Blow M.J."/>
            <person name="Arkin A.P."/>
            <person name="Deutschbauer A.M."/>
        </authorList>
    </citation>
    <scope>NUCLEOTIDE SEQUENCE [LARGE SCALE GENOMIC DNA]</scope>
    <source>
        <strain evidence="1 2">FW300-N2E3</strain>
    </source>
</reference>
<evidence type="ECO:0000313" key="2">
    <source>
        <dbReference type="Proteomes" id="UP000066487"/>
    </source>
</evidence>
<name>A0A0N9WTP4_PSEFL</name>
<dbReference type="Pfam" id="PF14414">
    <property type="entry name" value="WHH"/>
    <property type="match status" value="1"/>
</dbReference>